<evidence type="ECO:0000313" key="2">
    <source>
        <dbReference type="EMBL" id="RAZ73610.1"/>
    </source>
</evidence>
<evidence type="ECO:0000259" key="1">
    <source>
        <dbReference type="Pfam" id="PF09643"/>
    </source>
</evidence>
<feature type="domain" description="YopX protein" evidence="1">
    <location>
        <begin position="67"/>
        <end position="192"/>
    </location>
</feature>
<dbReference type="Pfam" id="PF09643">
    <property type="entry name" value="YopX"/>
    <property type="match status" value="1"/>
</dbReference>
<dbReference type="SUPFAM" id="SSF159006">
    <property type="entry name" value="YopX-like"/>
    <property type="match status" value="1"/>
</dbReference>
<dbReference type="InterPro" id="IPR023385">
    <property type="entry name" value="YopX-like_C"/>
</dbReference>
<dbReference type="EMBL" id="QLZR01000009">
    <property type="protein sequence ID" value="RAZ73610.1"/>
    <property type="molecule type" value="Genomic_DNA"/>
</dbReference>
<name>A0A365KKG7_9BACL</name>
<keyword evidence="3" id="KW-1185">Reference proteome</keyword>
<evidence type="ECO:0000313" key="3">
    <source>
        <dbReference type="Proteomes" id="UP000251002"/>
    </source>
</evidence>
<reference evidence="2 3" key="1">
    <citation type="submission" date="2018-06" db="EMBL/GenBank/DDBJ databases">
        <title>The draft genome sequences of strains SCU63 and S1.</title>
        <authorList>
            <person name="Gan L."/>
        </authorList>
    </citation>
    <scope>NUCLEOTIDE SEQUENCE [LARGE SCALE GENOMIC DNA]</scope>
    <source>
        <strain evidence="2 3">SCU63</strain>
    </source>
</reference>
<dbReference type="Proteomes" id="UP000251002">
    <property type="component" value="Unassembled WGS sequence"/>
</dbReference>
<gene>
    <name evidence="2" type="ORF">DP120_16875</name>
</gene>
<protein>
    <recommendedName>
        <fullName evidence="1">YopX protein domain-containing protein</fullName>
    </recommendedName>
</protein>
<dbReference type="Gene3D" id="2.30.30.290">
    <property type="entry name" value="YopX-like domains"/>
    <property type="match status" value="1"/>
</dbReference>
<accession>A0A365KKG7</accession>
<sequence>MNATNSISKLLRKALAGINRAQITATSRCGKNCSRNGLGNPKRNVCRKRCRSRIANLKKKSKRYLPNWQLKRGEDMREIKFNFYNTRTREYTHWNDSNVGLNFSAFCTHEHLRFLQYTGLKDKNGVEIFEGHILSAFYGTQLTSVKWNKEFGLYEIDLQLSGGSEASEELLGNHLSVVEVIGNIYENPELLKV</sequence>
<dbReference type="AlphaFoldDB" id="A0A365KKG7"/>
<dbReference type="InterPro" id="IPR019096">
    <property type="entry name" value="YopX_protein"/>
</dbReference>
<proteinExistence type="predicted"/>
<comment type="caution">
    <text evidence="2">The sequence shown here is derived from an EMBL/GenBank/DDBJ whole genome shotgun (WGS) entry which is preliminary data.</text>
</comment>
<organism evidence="2 3">
    <name type="scientific">Planococcus halotolerans</name>
    <dbReference type="NCBI Taxonomy" id="2233542"/>
    <lineage>
        <taxon>Bacteria</taxon>
        <taxon>Bacillati</taxon>
        <taxon>Bacillota</taxon>
        <taxon>Bacilli</taxon>
        <taxon>Bacillales</taxon>
        <taxon>Caryophanaceae</taxon>
        <taxon>Planococcus</taxon>
    </lineage>
</organism>